<dbReference type="OrthoDB" id="29773at2759"/>
<dbReference type="GO" id="GO:0000139">
    <property type="term" value="C:Golgi membrane"/>
    <property type="evidence" value="ECO:0007669"/>
    <property type="project" value="InterPro"/>
</dbReference>
<feature type="transmembrane region" description="Helical" evidence="5">
    <location>
        <begin position="142"/>
        <end position="165"/>
    </location>
</feature>
<feature type="signal peptide" evidence="6">
    <location>
        <begin position="1"/>
        <end position="19"/>
    </location>
</feature>
<feature type="transmembrane region" description="Helical" evidence="5">
    <location>
        <begin position="177"/>
        <end position="197"/>
    </location>
</feature>
<proteinExistence type="predicted"/>
<dbReference type="Pfam" id="PF04142">
    <property type="entry name" value="Nuc_sug_transp"/>
    <property type="match status" value="1"/>
</dbReference>
<feature type="transmembrane region" description="Helical" evidence="5">
    <location>
        <begin position="303"/>
        <end position="327"/>
    </location>
</feature>
<evidence type="ECO:0000256" key="1">
    <source>
        <dbReference type="ARBA" id="ARBA00004141"/>
    </source>
</evidence>
<comment type="caution">
    <text evidence="7">The sequence shown here is derived from an EMBL/GenBank/DDBJ whole genome shotgun (WGS) entry which is preliminary data.</text>
</comment>
<keyword evidence="2 5" id="KW-0812">Transmembrane</keyword>
<dbReference type="InterPro" id="IPR037185">
    <property type="entry name" value="EmrE-like"/>
</dbReference>
<protein>
    <submittedName>
        <fullName evidence="7">Drug/Metabolite Transporter (DMT) Superfamily</fullName>
    </submittedName>
</protein>
<dbReference type="PANTHER" id="PTHR13146:SF6">
    <property type="entry name" value="THH1_TOM1_TOM3 DOMAIN-CONTAINING PROTEIN"/>
    <property type="match status" value="1"/>
</dbReference>
<dbReference type="InterPro" id="IPR007271">
    <property type="entry name" value="Nuc_sug_transpt"/>
</dbReference>
<evidence type="ECO:0000256" key="3">
    <source>
        <dbReference type="ARBA" id="ARBA00022989"/>
    </source>
</evidence>
<feature type="chain" id="PRO_5012009059" evidence="6">
    <location>
        <begin position="20"/>
        <end position="423"/>
    </location>
</feature>
<name>A0A1V9ZMM2_ACHHY</name>
<feature type="transmembrane region" description="Helical" evidence="5">
    <location>
        <begin position="222"/>
        <end position="241"/>
    </location>
</feature>
<accession>A0A1V9ZMM2</accession>
<sequence length="423" mass="47095">MTGRVAMLATAALLGGSLATVLMKAQFSLSVDGTEVCSNGTTTRCTFSKPWFGVLQMKAAMCMSLVFLVARKRYTKSLFLETPVFKRKQYGVKYLPQPRTYEERRMLLQQSVDGPSWTSLGLLVIPAALDLVQMVLSFMGLLWIPAFVYQMSSGCVVVFSACFAMRFLGLKLQRYQLVSILLMTLSMAIVAVAGVLGQDDLNPRDILNVHFQHVVTADWEQVVGMAMILLAQVIFSAQLVVEEYFLNQRHVSPLLLVGMEGLWGLVLLLPITPLLNMTPTSESPMAQLWHEDFNDTWTKLAHSGSLCLLVAAYMFCIGMYQIAALYLTKHHSALVRSMVEIGRTLGVWGWGLVVYYLVNWTGPSSPGEPLTAWSIVEIVGFLLLALATLTYKQVLHFPCLALYQDDRGLPVTVELSSFMLDRH</sequence>
<evidence type="ECO:0000256" key="6">
    <source>
        <dbReference type="SAM" id="SignalP"/>
    </source>
</evidence>
<comment type="subcellular location">
    <subcellularLocation>
        <location evidence="1">Membrane</location>
        <topology evidence="1">Multi-pass membrane protein</topology>
    </subcellularLocation>
</comment>
<dbReference type="Proteomes" id="UP000243579">
    <property type="component" value="Unassembled WGS sequence"/>
</dbReference>
<keyword evidence="3 5" id="KW-1133">Transmembrane helix</keyword>
<evidence type="ECO:0000256" key="5">
    <source>
        <dbReference type="SAM" id="Phobius"/>
    </source>
</evidence>
<feature type="transmembrane region" description="Helical" evidence="5">
    <location>
        <begin position="339"/>
        <end position="358"/>
    </location>
</feature>
<evidence type="ECO:0000313" key="7">
    <source>
        <dbReference type="EMBL" id="OQR99239.1"/>
    </source>
</evidence>
<feature type="transmembrane region" description="Helical" evidence="5">
    <location>
        <begin position="370"/>
        <end position="391"/>
    </location>
</feature>
<dbReference type="AlphaFoldDB" id="A0A1V9ZMM2"/>
<dbReference type="EMBL" id="JNBR01000073">
    <property type="protein sequence ID" value="OQR99239.1"/>
    <property type="molecule type" value="Genomic_DNA"/>
</dbReference>
<dbReference type="SUPFAM" id="SSF103481">
    <property type="entry name" value="Multidrug resistance efflux transporter EmrE"/>
    <property type="match status" value="1"/>
</dbReference>
<evidence type="ECO:0000256" key="4">
    <source>
        <dbReference type="ARBA" id="ARBA00023136"/>
    </source>
</evidence>
<organism evidence="7 8">
    <name type="scientific">Achlya hypogyna</name>
    <name type="common">Oomycete</name>
    <name type="synonym">Protoachlya hypogyna</name>
    <dbReference type="NCBI Taxonomy" id="1202772"/>
    <lineage>
        <taxon>Eukaryota</taxon>
        <taxon>Sar</taxon>
        <taxon>Stramenopiles</taxon>
        <taxon>Oomycota</taxon>
        <taxon>Saprolegniomycetes</taxon>
        <taxon>Saprolegniales</taxon>
        <taxon>Achlyaceae</taxon>
        <taxon>Achlya</taxon>
    </lineage>
</organism>
<reference evidence="7 8" key="1">
    <citation type="journal article" date="2014" name="Genome Biol. Evol.">
        <title>The secreted proteins of Achlya hypogyna and Thraustotheca clavata identify the ancestral oomycete secretome and reveal gene acquisitions by horizontal gene transfer.</title>
        <authorList>
            <person name="Misner I."/>
            <person name="Blouin N."/>
            <person name="Leonard G."/>
            <person name="Richards T.A."/>
            <person name="Lane C.E."/>
        </authorList>
    </citation>
    <scope>NUCLEOTIDE SEQUENCE [LARGE SCALE GENOMIC DNA]</scope>
    <source>
        <strain evidence="7 8">ATCC 48635</strain>
    </source>
</reference>
<keyword evidence="4 5" id="KW-0472">Membrane</keyword>
<feature type="transmembrane region" description="Helical" evidence="5">
    <location>
        <begin position="51"/>
        <end position="70"/>
    </location>
</feature>
<evidence type="ECO:0000256" key="2">
    <source>
        <dbReference type="ARBA" id="ARBA00022692"/>
    </source>
</evidence>
<evidence type="ECO:0000313" key="8">
    <source>
        <dbReference type="Proteomes" id="UP000243579"/>
    </source>
</evidence>
<dbReference type="GO" id="GO:0015165">
    <property type="term" value="F:pyrimidine nucleotide-sugar transmembrane transporter activity"/>
    <property type="evidence" value="ECO:0007669"/>
    <property type="project" value="InterPro"/>
</dbReference>
<gene>
    <name evidence="7" type="ORF">ACHHYP_07156</name>
</gene>
<feature type="transmembrane region" description="Helical" evidence="5">
    <location>
        <begin position="253"/>
        <end position="275"/>
    </location>
</feature>
<keyword evidence="6" id="KW-0732">Signal</keyword>
<feature type="transmembrane region" description="Helical" evidence="5">
    <location>
        <begin position="114"/>
        <end position="136"/>
    </location>
</feature>
<dbReference type="PANTHER" id="PTHR13146">
    <property type="match status" value="1"/>
</dbReference>
<keyword evidence="8" id="KW-1185">Reference proteome</keyword>